<feature type="transmembrane region" description="Helical" evidence="2">
    <location>
        <begin position="390"/>
        <end position="410"/>
    </location>
</feature>
<dbReference type="GeneID" id="7833471"/>
<keyword evidence="2" id="KW-0472">Membrane</keyword>
<feature type="compositionally biased region" description="Basic and acidic residues" evidence="1">
    <location>
        <begin position="765"/>
        <end position="791"/>
    </location>
</feature>
<feature type="transmembrane region" description="Helical" evidence="2">
    <location>
        <begin position="487"/>
        <end position="506"/>
    </location>
</feature>
<keyword evidence="4" id="KW-1185">Reference proteome</keyword>
<feature type="compositionally biased region" description="Basic and acidic residues" evidence="1">
    <location>
        <begin position="104"/>
        <end position="131"/>
    </location>
</feature>
<feature type="transmembrane region" description="Helical" evidence="2">
    <location>
        <begin position="363"/>
        <end position="384"/>
    </location>
</feature>
<evidence type="ECO:0000313" key="4">
    <source>
        <dbReference type="Proteomes" id="UP000009168"/>
    </source>
</evidence>
<dbReference type="Proteomes" id="UP000009168">
    <property type="component" value="Unassembled WGS sequence"/>
</dbReference>
<evidence type="ECO:0000313" key="3">
    <source>
        <dbReference type="EMBL" id="EAR91388.2"/>
    </source>
</evidence>
<accession>Q232M4</accession>
<feature type="compositionally biased region" description="Polar residues" evidence="1">
    <location>
        <begin position="689"/>
        <end position="698"/>
    </location>
</feature>
<evidence type="ECO:0000256" key="2">
    <source>
        <dbReference type="SAM" id="Phobius"/>
    </source>
</evidence>
<dbReference type="RefSeq" id="XP_001011633.2">
    <property type="nucleotide sequence ID" value="XM_001011633.2"/>
</dbReference>
<feature type="transmembrane region" description="Helical" evidence="2">
    <location>
        <begin position="180"/>
        <end position="199"/>
    </location>
</feature>
<sequence length="922" mass="108438">MDQESNYIETVPQNLQRKNIFVLSQSQIKDVLGNSSFDTSIKKVDQENPLEEAQKKSPPQDIADPSDQQLENMNQINQLQGDKKSQTPMETKQPEQILGPPVGEKGEAKVAQKSEKDISDKQVENEKKDENAKKNIAGDCQINVDDGIMNCENDKNQIRQDEVDIKDIEQDVSGISKYEISLYCGLILCGLIILVLLLARFRSSMSKYLEKYYIKSLRIIILDVIILMSLNTLVQILYYNRFLDVIQLEYFNIYGFTITFAFFSIFWILIATIYAYILQNFSNTYMLYERNWIHRMDYLEVDPEDETEAQFEERLKNIQYFLIKEDFIMPITHICYTEPMVLREDFNFAEYLGRAQAKCHLQLFNISLTTLIILITFFLIVTVIDLIEDWLIECLIFLLLPLISFIVGWIENKRQLIIVQQLITTASHQYEIESIKFLNLDLKRQAHFSNKIKYPSYIQDQHVYTEEATSRHQSLFPFRAVQFPLKLVHFTLVLQIVWIMVFLFNYSKQLTKSWECQVIFSIGLFLILFQLFFVIPFFLKKYAVNTHIQQLKDPQIIEKVVSNQKEQITLAFQKLYRLIKHLRRQNNPKRNHIKLRPEIIEQLKQIEQMKLKSIDQLIHKLGYLNYQNDEFYYLEKALLQIQQSNSSQPSSQASLEHQTKYNLDGNNEKNQKEKEQDQEQVENPRPTANPRNQGSILPQKTHLNKPEGQEEQKDENDSLVNLSEDLINQNKGEQDKDLSLVDIEADEINKKSSIDKQDEESVKIEIDLRDSTEKKAEQKDSDKNKQNEKNVDQNMSDGSIQLLKKKSIDEKQQEEQSRFVLSVLLKLCSVYTQEVVLDPYKASYETLLEMFNHKQIITIEEFKKIITQQYNKIEQEQLDIILDKEDIKLIVNEVFYLEDKYEKIHISRVASLLRNSIEMLPR</sequence>
<dbReference type="InParanoid" id="Q232M4"/>
<gene>
    <name evidence="3" type="ORF">TTHERM_00592740</name>
</gene>
<evidence type="ECO:0000256" key="1">
    <source>
        <dbReference type="SAM" id="MobiDB-lite"/>
    </source>
</evidence>
<feature type="transmembrane region" description="Helical" evidence="2">
    <location>
        <begin position="518"/>
        <end position="539"/>
    </location>
</feature>
<dbReference type="KEGG" id="tet:TTHERM_00592740"/>
<protein>
    <submittedName>
        <fullName evidence="3">Transmembrane protein, putative</fullName>
    </submittedName>
</protein>
<feature type="transmembrane region" description="Helical" evidence="2">
    <location>
        <begin position="251"/>
        <end position="277"/>
    </location>
</feature>
<name>Q232M4_TETTS</name>
<feature type="region of interest" description="Disordered" evidence="1">
    <location>
        <begin position="32"/>
        <end position="131"/>
    </location>
</feature>
<reference evidence="4" key="1">
    <citation type="journal article" date="2006" name="PLoS Biol.">
        <title>Macronuclear genome sequence of the ciliate Tetrahymena thermophila, a model eukaryote.</title>
        <authorList>
            <person name="Eisen J.A."/>
            <person name="Coyne R.S."/>
            <person name="Wu M."/>
            <person name="Wu D."/>
            <person name="Thiagarajan M."/>
            <person name="Wortman J.R."/>
            <person name="Badger J.H."/>
            <person name="Ren Q."/>
            <person name="Amedeo P."/>
            <person name="Jones K.M."/>
            <person name="Tallon L.J."/>
            <person name="Delcher A.L."/>
            <person name="Salzberg S.L."/>
            <person name="Silva J.C."/>
            <person name="Haas B.J."/>
            <person name="Majoros W.H."/>
            <person name="Farzad M."/>
            <person name="Carlton J.M."/>
            <person name="Smith R.K. Jr."/>
            <person name="Garg J."/>
            <person name="Pearlman R.E."/>
            <person name="Karrer K.M."/>
            <person name="Sun L."/>
            <person name="Manning G."/>
            <person name="Elde N.C."/>
            <person name="Turkewitz A.P."/>
            <person name="Asai D.J."/>
            <person name="Wilkes D.E."/>
            <person name="Wang Y."/>
            <person name="Cai H."/>
            <person name="Collins K."/>
            <person name="Stewart B.A."/>
            <person name="Lee S.R."/>
            <person name="Wilamowska K."/>
            <person name="Weinberg Z."/>
            <person name="Ruzzo W.L."/>
            <person name="Wloga D."/>
            <person name="Gaertig J."/>
            <person name="Frankel J."/>
            <person name="Tsao C.-C."/>
            <person name="Gorovsky M.A."/>
            <person name="Keeling P.J."/>
            <person name="Waller R.F."/>
            <person name="Patron N.J."/>
            <person name="Cherry J.M."/>
            <person name="Stover N.A."/>
            <person name="Krieger C.J."/>
            <person name="del Toro C."/>
            <person name="Ryder H.F."/>
            <person name="Williamson S.C."/>
            <person name="Barbeau R.A."/>
            <person name="Hamilton E.P."/>
            <person name="Orias E."/>
        </authorList>
    </citation>
    <scope>NUCLEOTIDE SEQUENCE [LARGE SCALE GENOMIC DNA]</scope>
    <source>
        <strain evidence="4">SB210</strain>
    </source>
</reference>
<feature type="region of interest" description="Disordered" evidence="1">
    <location>
        <begin position="765"/>
        <end position="796"/>
    </location>
</feature>
<dbReference type="AlphaFoldDB" id="Q232M4"/>
<dbReference type="EMBL" id="GG662781">
    <property type="protein sequence ID" value="EAR91388.2"/>
    <property type="molecule type" value="Genomic_DNA"/>
</dbReference>
<keyword evidence="2" id="KW-1133">Transmembrane helix</keyword>
<dbReference type="HOGENOM" id="CLU_301016_0_0_1"/>
<proteinExistence type="predicted"/>
<feature type="compositionally biased region" description="Polar residues" evidence="1">
    <location>
        <begin position="66"/>
        <end position="90"/>
    </location>
</feature>
<organism evidence="3 4">
    <name type="scientific">Tetrahymena thermophila (strain SB210)</name>
    <dbReference type="NCBI Taxonomy" id="312017"/>
    <lineage>
        <taxon>Eukaryota</taxon>
        <taxon>Sar</taxon>
        <taxon>Alveolata</taxon>
        <taxon>Ciliophora</taxon>
        <taxon>Intramacronucleata</taxon>
        <taxon>Oligohymenophorea</taxon>
        <taxon>Hymenostomatida</taxon>
        <taxon>Tetrahymenina</taxon>
        <taxon>Tetrahymenidae</taxon>
        <taxon>Tetrahymena</taxon>
    </lineage>
</organism>
<feature type="transmembrane region" description="Helical" evidence="2">
    <location>
        <begin position="220"/>
        <end position="239"/>
    </location>
</feature>
<feature type="region of interest" description="Disordered" evidence="1">
    <location>
        <begin position="662"/>
        <end position="717"/>
    </location>
</feature>
<dbReference type="eggNOG" id="ENOG502T18S">
    <property type="taxonomic scope" value="Eukaryota"/>
</dbReference>
<keyword evidence="2 3" id="KW-0812">Transmembrane</keyword>
<feature type="compositionally biased region" description="Basic and acidic residues" evidence="1">
    <location>
        <begin position="666"/>
        <end position="677"/>
    </location>
</feature>